<comment type="similarity">
    <text evidence="8">Belongs to the glutamate 5-kinase family.</text>
</comment>
<dbReference type="Proteomes" id="UP000738126">
    <property type="component" value="Unassembled WGS sequence"/>
</dbReference>
<evidence type="ECO:0000256" key="2">
    <source>
        <dbReference type="ARBA" id="ARBA00022605"/>
    </source>
</evidence>
<evidence type="ECO:0000256" key="4">
    <source>
        <dbReference type="ARBA" id="ARBA00022679"/>
    </source>
</evidence>
<dbReference type="RefSeq" id="WP_200259882.1">
    <property type="nucleotide sequence ID" value="NZ_NRSH01000106.1"/>
</dbReference>
<evidence type="ECO:0000256" key="3">
    <source>
        <dbReference type="ARBA" id="ARBA00022650"/>
    </source>
</evidence>
<dbReference type="PIRSF" id="PIRSF000729">
    <property type="entry name" value="GK"/>
    <property type="match status" value="1"/>
</dbReference>
<evidence type="ECO:0000313" key="11">
    <source>
        <dbReference type="Proteomes" id="UP000738126"/>
    </source>
</evidence>
<dbReference type="InterPro" id="IPR015947">
    <property type="entry name" value="PUA-like_sf"/>
</dbReference>
<evidence type="ECO:0000313" key="10">
    <source>
        <dbReference type="EMBL" id="MBK1727162.1"/>
    </source>
</evidence>
<feature type="binding site" evidence="8">
    <location>
        <position position="16"/>
    </location>
    <ligand>
        <name>ATP</name>
        <dbReference type="ChEBI" id="CHEBI:30616"/>
    </ligand>
</feature>
<dbReference type="InterPro" id="IPR001048">
    <property type="entry name" value="Asp/Glu/Uridylate_kinase"/>
</dbReference>
<dbReference type="InterPro" id="IPR002478">
    <property type="entry name" value="PUA"/>
</dbReference>
<dbReference type="NCBIfam" id="TIGR01027">
    <property type="entry name" value="proB"/>
    <property type="match status" value="1"/>
</dbReference>
<dbReference type="PANTHER" id="PTHR43654:SF1">
    <property type="entry name" value="ISOPENTENYL PHOSPHATE KINASE"/>
    <property type="match status" value="1"/>
</dbReference>
<keyword evidence="11" id="KW-1185">Reference proteome</keyword>
<dbReference type="SMART" id="SM00359">
    <property type="entry name" value="PUA"/>
    <property type="match status" value="1"/>
</dbReference>
<dbReference type="EC" id="2.7.2.11" evidence="8"/>
<feature type="domain" description="PUA" evidence="9">
    <location>
        <begin position="284"/>
        <end position="367"/>
    </location>
</feature>
<dbReference type="PANTHER" id="PTHR43654">
    <property type="entry name" value="GLUTAMATE 5-KINASE"/>
    <property type="match status" value="1"/>
</dbReference>
<keyword evidence="4 8" id="KW-0808">Transferase</keyword>
<comment type="caution">
    <text evidence="8">Lacks conserved residue(s) required for the propagation of feature annotation.</text>
</comment>
<dbReference type="PRINTS" id="PR00474">
    <property type="entry name" value="GLU5KINASE"/>
</dbReference>
<dbReference type="Pfam" id="PF00696">
    <property type="entry name" value="AA_kinase"/>
    <property type="match status" value="1"/>
</dbReference>
<dbReference type="InterPro" id="IPR036974">
    <property type="entry name" value="PUA_sf"/>
</dbReference>
<feature type="binding site" evidence="8">
    <location>
        <position position="56"/>
    </location>
    <ligand>
        <name>substrate</name>
    </ligand>
</feature>
<feature type="binding site" evidence="8">
    <location>
        <position position="143"/>
    </location>
    <ligand>
        <name>substrate</name>
    </ligand>
</feature>
<name>A0ABS1E7R9_9GAMM</name>
<evidence type="ECO:0000256" key="7">
    <source>
        <dbReference type="ARBA" id="ARBA00022840"/>
    </source>
</evidence>
<feature type="binding site" evidence="8">
    <location>
        <begin position="175"/>
        <end position="176"/>
    </location>
    <ligand>
        <name>ATP</name>
        <dbReference type="ChEBI" id="CHEBI:30616"/>
    </ligand>
</feature>
<comment type="subcellular location">
    <subcellularLocation>
        <location evidence="8">Cytoplasm</location>
    </subcellularLocation>
</comment>
<comment type="pathway">
    <text evidence="8">Amino-acid biosynthesis; L-proline biosynthesis; L-glutamate 5-semialdehyde from L-glutamate: step 1/2.</text>
</comment>
<keyword evidence="6 8" id="KW-0418">Kinase</keyword>
<dbReference type="InterPro" id="IPR001057">
    <property type="entry name" value="Glu/AcGlu_kinase"/>
</dbReference>
<comment type="catalytic activity">
    <reaction evidence="8">
        <text>L-glutamate + ATP = L-glutamyl 5-phosphate + ADP</text>
        <dbReference type="Rhea" id="RHEA:14877"/>
        <dbReference type="ChEBI" id="CHEBI:29985"/>
        <dbReference type="ChEBI" id="CHEBI:30616"/>
        <dbReference type="ChEBI" id="CHEBI:58274"/>
        <dbReference type="ChEBI" id="CHEBI:456216"/>
        <dbReference type="EC" id="2.7.2.11"/>
    </reaction>
</comment>
<dbReference type="CDD" id="cd21157">
    <property type="entry name" value="PUA_G5K"/>
    <property type="match status" value="1"/>
</dbReference>
<proteinExistence type="inferred from homology"/>
<comment type="function">
    <text evidence="8">Catalyzes the transfer of a phosphate group to glutamate to form L-glutamate 5-phosphate.</text>
</comment>
<feature type="binding site" evidence="8">
    <location>
        <position position="155"/>
    </location>
    <ligand>
        <name>substrate</name>
    </ligand>
</feature>
<dbReference type="PROSITE" id="PS50890">
    <property type="entry name" value="PUA"/>
    <property type="match status" value="1"/>
</dbReference>
<evidence type="ECO:0000256" key="5">
    <source>
        <dbReference type="ARBA" id="ARBA00022741"/>
    </source>
</evidence>
<dbReference type="InterPro" id="IPR041739">
    <property type="entry name" value="G5K_ProB"/>
</dbReference>
<dbReference type="Pfam" id="PF01472">
    <property type="entry name" value="PUA"/>
    <property type="match status" value="1"/>
</dbReference>
<evidence type="ECO:0000256" key="1">
    <source>
        <dbReference type="ARBA" id="ARBA00022490"/>
    </source>
</evidence>
<dbReference type="SUPFAM" id="SSF53633">
    <property type="entry name" value="Carbamate kinase-like"/>
    <property type="match status" value="1"/>
</dbReference>
<sequence length="379" mass="40325">MSRREAFAQAQRWVIKVGSALVTDEGRGLDRRRIAAWAEQVAALRKAGRQVTVVSSGAVAEGMQQLGWRQRPRAVYQLQAAAARGQSGLVYAWAEALAHHGLQTAQVLLTHDDLSDRRRYLNARSALRELLRLGVVPVVNENDTVVTDEIRFGDNDTLAALVANLVEAEALAILTDQPGLMDRDPRGDPDARLLTEVRAGDPALEALCGAGPGALGRGGMQTKVQGAARAARSGAYTAVADGREPRVIERLAAAEPGLGTLFIPDQEPLAARKQWLASHLRTAGRLRLDAGAARALRESGKSLLPVGVVAVEGGFSRGEMVVCLDPEGREVARGLANYGAAEARAIRGLASAEIEAVLGYLDEPELIHRDNMVVTAAAA</sequence>
<dbReference type="SUPFAM" id="SSF88697">
    <property type="entry name" value="PUA domain-like"/>
    <property type="match status" value="1"/>
</dbReference>
<dbReference type="InterPro" id="IPR011529">
    <property type="entry name" value="Glu_5kinase"/>
</dbReference>
<keyword evidence="3 8" id="KW-0641">Proline biosynthesis</keyword>
<evidence type="ECO:0000256" key="8">
    <source>
        <dbReference type="HAMAP-Rule" id="MF_00456"/>
    </source>
</evidence>
<gene>
    <name evidence="8" type="primary">proB</name>
    <name evidence="10" type="ORF">CKO13_09050</name>
</gene>
<dbReference type="Gene3D" id="2.30.130.10">
    <property type="entry name" value="PUA domain"/>
    <property type="match status" value="1"/>
</dbReference>
<dbReference type="HAMAP" id="MF_00456">
    <property type="entry name" value="ProB"/>
    <property type="match status" value="1"/>
</dbReference>
<dbReference type="CDD" id="cd04242">
    <property type="entry name" value="AAK_G5K_ProB"/>
    <property type="match status" value="1"/>
</dbReference>
<evidence type="ECO:0000259" key="9">
    <source>
        <dbReference type="SMART" id="SM00359"/>
    </source>
</evidence>
<evidence type="ECO:0000256" key="6">
    <source>
        <dbReference type="ARBA" id="ARBA00022777"/>
    </source>
</evidence>
<dbReference type="InterPro" id="IPR036393">
    <property type="entry name" value="AceGlu_kinase-like_sf"/>
</dbReference>
<keyword evidence="7 8" id="KW-0067">ATP-binding</keyword>
<keyword evidence="5 8" id="KW-0547">Nucleotide-binding</keyword>
<keyword evidence="2 8" id="KW-0028">Amino-acid biosynthesis</keyword>
<dbReference type="Gene3D" id="3.40.1160.10">
    <property type="entry name" value="Acetylglutamate kinase-like"/>
    <property type="match status" value="1"/>
</dbReference>
<comment type="caution">
    <text evidence="10">The sequence shown here is derived from an EMBL/GenBank/DDBJ whole genome shotgun (WGS) entry which is preliminary data.</text>
</comment>
<protein>
    <recommendedName>
        <fullName evidence="8">Glutamate 5-kinase</fullName>
        <ecNumber evidence="8">2.7.2.11</ecNumber>
    </recommendedName>
    <alternativeName>
        <fullName evidence="8">Gamma-glutamyl kinase</fullName>
        <shortName evidence="8">GK</shortName>
    </alternativeName>
</protein>
<reference evidence="10 11" key="1">
    <citation type="journal article" date="2020" name="Microorganisms">
        <title>Osmotic Adaptation and Compatible Solute Biosynthesis of Phototrophic Bacteria as Revealed from Genome Analyses.</title>
        <authorList>
            <person name="Imhoff J.F."/>
            <person name="Rahn T."/>
            <person name="Kunzel S."/>
            <person name="Keller A."/>
            <person name="Neulinger S.C."/>
        </authorList>
    </citation>
    <scope>NUCLEOTIDE SEQUENCE [LARGE SCALE GENOMIC DNA]</scope>
    <source>
        <strain evidence="10 11">DSM 15116</strain>
    </source>
</reference>
<dbReference type="InterPro" id="IPR005715">
    <property type="entry name" value="Glu_5kinase/COase_Synthase"/>
</dbReference>
<dbReference type="EMBL" id="NRSH01000106">
    <property type="protein sequence ID" value="MBK1727162.1"/>
    <property type="molecule type" value="Genomic_DNA"/>
</dbReference>
<organism evidence="10 11">
    <name type="scientific">Halorhodospira neutriphila</name>
    <dbReference type="NCBI Taxonomy" id="168379"/>
    <lineage>
        <taxon>Bacteria</taxon>
        <taxon>Pseudomonadati</taxon>
        <taxon>Pseudomonadota</taxon>
        <taxon>Gammaproteobacteria</taxon>
        <taxon>Chromatiales</taxon>
        <taxon>Ectothiorhodospiraceae</taxon>
        <taxon>Halorhodospira</taxon>
    </lineage>
</organism>
<accession>A0ABS1E7R9</accession>
<keyword evidence="1 8" id="KW-0963">Cytoplasm</keyword>